<accession>A0A376BB46</accession>
<comment type="similarity">
    <text evidence="12">Belongs to the glycosyltransferase group 1 family. Glycosyltransferase 4 subfamily.</text>
</comment>
<dbReference type="VEuPathDB" id="FungiDB:SCODWIG_03664"/>
<evidence type="ECO:0000259" key="14">
    <source>
        <dbReference type="Pfam" id="PF15924"/>
    </source>
</evidence>
<comment type="function">
    <text evidence="12">GDP-Man:Man(3)GlcNAc(2)-PP-Dol alpha-1,2-mannosyltransferase that operates in the biosynthetic pathway of dolichol-linked oligosaccharides, the glycan precursors employed in protein asparagine (N)-glycosylation. The assembly of dolichol-linked oligosaccharides begins on the cytosolic side of the endoplasmic reticulum membrane and finishes in its lumen. The sequential addition of sugars to dolichol pyrophosphate produces dolichol-linked oligosaccharides containing fourteen sugars, including two GlcNAcs, nine mannoses and three glucoses. Once assembled, the oligosaccharide is transferred from the lipid to nascent proteins by oligosaccharyltransferases. Catalyzes, on the cytoplasmic face of the endoplasmic reticulum, the addition of the fourth and fifth mannose residues to the dolichol-linked oligosaccharide chain, to produce Man(5)GlcNAc(2)-PP-dolichol core oligosaccharide.</text>
</comment>
<gene>
    <name evidence="15" type="ORF">SCODWIG_03664</name>
</gene>
<feature type="domain" description="Glycosyl transferase family 1" evidence="13">
    <location>
        <begin position="366"/>
        <end position="522"/>
    </location>
</feature>
<dbReference type="InterPro" id="IPR038013">
    <property type="entry name" value="ALG11"/>
</dbReference>
<evidence type="ECO:0000256" key="1">
    <source>
        <dbReference type="ARBA" id="ARBA00004389"/>
    </source>
</evidence>
<dbReference type="PANTHER" id="PTHR45919:SF1">
    <property type="entry name" value="GDP-MAN:MAN(3)GLCNAC(2)-PP-DOL ALPHA-1,2-MANNOSYLTRANSFERASE"/>
    <property type="match status" value="1"/>
</dbReference>
<keyword evidence="5 12" id="KW-0328">Glycosyltransferase</keyword>
<proteinExistence type="inferred from homology"/>
<evidence type="ECO:0000313" key="15">
    <source>
        <dbReference type="EMBL" id="SSD61903.1"/>
    </source>
</evidence>
<dbReference type="EC" id="2.4.1.131" evidence="3 12"/>
<evidence type="ECO:0000256" key="3">
    <source>
        <dbReference type="ARBA" id="ARBA00012645"/>
    </source>
</evidence>
<organism evidence="15 16">
    <name type="scientific">Saccharomycodes ludwigii</name>
    <dbReference type="NCBI Taxonomy" id="36035"/>
    <lineage>
        <taxon>Eukaryota</taxon>
        <taxon>Fungi</taxon>
        <taxon>Dikarya</taxon>
        <taxon>Ascomycota</taxon>
        <taxon>Saccharomycotina</taxon>
        <taxon>Saccharomycetes</taxon>
        <taxon>Saccharomycodales</taxon>
        <taxon>Saccharomycodaceae</taxon>
        <taxon>Saccharomycodes</taxon>
    </lineage>
</organism>
<keyword evidence="8 12" id="KW-0256">Endoplasmic reticulum</keyword>
<dbReference type="PANTHER" id="PTHR45919">
    <property type="entry name" value="GDP-MAN:MAN(3)GLCNAC(2)-PP-DOL ALPHA-1,2-MANNOSYLTRANSFERASE"/>
    <property type="match status" value="1"/>
</dbReference>
<dbReference type="EMBL" id="UFAJ01000975">
    <property type="protein sequence ID" value="SSD61903.1"/>
    <property type="molecule type" value="Genomic_DNA"/>
</dbReference>
<keyword evidence="16" id="KW-1185">Reference proteome</keyword>
<dbReference type="Gene3D" id="3.40.50.2000">
    <property type="entry name" value="Glycogen Phosphorylase B"/>
    <property type="match status" value="1"/>
</dbReference>
<name>A0A376BB46_9ASCO</name>
<keyword evidence="6 12" id="KW-0808">Transferase</keyword>
<evidence type="ECO:0000313" key="16">
    <source>
        <dbReference type="Proteomes" id="UP000262825"/>
    </source>
</evidence>
<evidence type="ECO:0000256" key="7">
    <source>
        <dbReference type="ARBA" id="ARBA00022692"/>
    </source>
</evidence>
<dbReference type="CDD" id="cd03806">
    <property type="entry name" value="GT4_ALG11-like"/>
    <property type="match status" value="1"/>
</dbReference>
<keyword evidence="10" id="KW-0472">Membrane</keyword>
<evidence type="ECO:0000256" key="9">
    <source>
        <dbReference type="ARBA" id="ARBA00022989"/>
    </source>
</evidence>
<dbReference type="UniPathway" id="UPA00378"/>
<evidence type="ECO:0000256" key="2">
    <source>
        <dbReference type="ARBA" id="ARBA00004922"/>
    </source>
</evidence>
<keyword evidence="7" id="KW-0812">Transmembrane</keyword>
<dbReference type="Pfam" id="PF00534">
    <property type="entry name" value="Glycos_transf_1"/>
    <property type="match status" value="1"/>
</dbReference>
<protein>
    <recommendedName>
        <fullName evidence="4 12">GDP-Man:Man(3)GlcNAc(2)-PP-Dol alpha-1,2-mannosyltransferase</fullName>
        <ecNumber evidence="3 12">2.4.1.131</ecNumber>
    </recommendedName>
</protein>
<dbReference type="GO" id="GO:0006487">
    <property type="term" value="P:protein N-linked glycosylation"/>
    <property type="evidence" value="ECO:0007669"/>
    <property type="project" value="TreeGrafter"/>
</dbReference>
<dbReference type="Proteomes" id="UP000262825">
    <property type="component" value="Unassembled WGS sequence"/>
</dbReference>
<comment type="pathway">
    <text evidence="2 12">Protein modification; protein glycosylation.</text>
</comment>
<keyword evidence="9" id="KW-1133">Transmembrane helix</keyword>
<sequence length="612" mass="71361">MTGVPWKTIVTIFFIIVFLTRESAKIFRFGLYSLPKGYITKLDRIHQKYVEFQKKKDCDGDESLLGKSLAINFGWKAGIIRRLLLLNTFTDCLAYSNYYPDAKTKNCLIGLNLIDREKYSKLRTNLLTNAGLHESQKRIIGIFHPYCNAGGGGEKVLWKIIEHIQTKYPQYIIAVYTGDLDVKPTEIIEKVYVKFGYKLNPKTLTFIYLTSRKYVDGSYWKHFTLLGQALSSLYLCIESLYKLPPDIFIDTMGYPFTYYIVRLFANVPVVSYTHYPIISDDMLEANTTGLIKKFYWKILMGLYKNVGNYVDISITNSSWTNNHMNKIWCSTNSEKNHIIYPPCSTELLVENLQKKMKFPPDLKSWKKQRKFQAVVVAQFRPEKRHELIIEQYAEYYHDLMDTKTNTLTGIKTSEPLRLLFAGSTRDKRDEAYVKYLRDKINNLRIPSNLIEFKCNLSYPLLQKELQESMFGLNAMWNEHFGIAIVEYVANGCIPIVHASAGPLLDIVIDNYKNGIFFIDPSDPDYNLRKDVQNYKKLAEAFQYIQEKFNTNSATIEELWTISNKGYERVLKKFGDEKFDSDWDKNVMEPLVTELENKYRMNKLKENPELKTI</sequence>
<evidence type="ECO:0000256" key="10">
    <source>
        <dbReference type="ARBA" id="ARBA00023136"/>
    </source>
</evidence>
<evidence type="ECO:0000256" key="12">
    <source>
        <dbReference type="RuleBase" id="RU367051"/>
    </source>
</evidence>
<dbReference type="GO" id="GO:0004377">
    <property type="term" value="F:GDP-Man:Man(3)GlcNAc(2)-PP-Dol alpha-1,2-mannosyltransferase activity"/>
    <property type="evidence" value="ECO:0007669"/>
    <property type="project" value="UniProtKB-UniRule"/>
</dbReference>
<dbReference type="SUPFAM" id="SSF53756">
    <property type="entry name" value="UDP-Glycosyltransferase/glycogen phosphorylase"/>
    <property type="match status" value="1"/>
</dbReference>
<comment type="subcellular location">
    <subcellularLocation>
        <location evidence="1">Endoplasmic reticulum membrane</location>
        <topology evidence="1">Single-pass membrane protein</topology>
    </subcellularLocation>
</comment>
<dbReference type="InterPro" id="IPR031814">
    <property type="entry name" value="ALG11_N"/>
</dbReference>
<dbReference type="Pfam" id="PF15924">
    <property type="entry name" value="ALG11_N"/>
    <property type="match status" value="1"/>
</dbReference>
<dbReference type="InterPro" id="IPR001296">
    <property type="entry name" value="Glyco_trans_1"/>
</dbReference>
<dbReference type="GO" id="GO:0005789">
    <property type="term" value="C:endoplasmic reticulum membrane"/>
    <property type="evidence" value="ECO:0007669"/>
    <property type="project" value="UniProtKB-SubCell"/>
</dbReference>
<reference evidence="16" key="1">
    <citation type="submission" date="2018-06" db="EMBL/GenBank/DDBJ databases">
        <authorList>
            <person name="Guldener U."/>
        </authorList>
    </citation>
    <scope>NUCLEOTIDE SEQUENCE [LARGE SCALE GENOMIC DNA]</scope>
    <source>
        <strain evidence="16">UTAD17</strain>
    </source>
</reference>
<evidence type="ECO:0000256" key="4">
    <source>
        <dbReference type="ARBA" id="ARBA00022018"/>
    </source>
</evidence>
<evidence type="ECO:0000256" key="8">
    <source>
        <dbReference type="ARBA" id="ARBA00022824"/>
    </source>
</evidence>
<evidence type="ECO:0000256" key="11">
    <source>
        <dbReference type="ARBA" id="ARBA00045065"/>
    </source>
</evidence>
<evidence type="ECO:0000256" key="6">
    <source>
        <dbReference type="ARBA" id="ARBA00022679"/>
    </source>
</evidence>
<evidence type="ECO:0000259" key="13">
    <source>
        <dbReference type="Pfam" id="PF00534"/>
    </source>
</evidence>
<comment type="catalytic activity">
    <reaction evidence="11 12">
        <text>an alpha-D-Man-(1-&gt;3)-[alpha-D-Man-(1-&gt;6)]-beta-D-Man-(1-&gt;4)-beta-D-GlcNAc-(1-&gt;4)-alpha-D-GlcNAc-diphospho-di-trans,poly-cis-dolichol + 2 GDP-alpha-D-mannose = an alpha-D-Man-(1-&gt;2)-alpha-D-Man-(1-&gt;2)-alpha-D-Man-(1-&gt;3)-[alpha-D-Man-(1-&gt;6)]-beta-D-Man-(1-&gt;4)-beta-D-GlcNAc-(1-&gt;4)-alpha-D-GlcNAc-diphospho-di-trans,poly-cis-dolichol + 2 GDP + 2 H(+)</text>
        <dbReference type="Rhea" id="RHEA:29523"/>
        <dbReference type="Rhea" id="RHEA-COMP:19515"/>
        <dbReference type="Rhea" id="RHEA-COMP:19516"/>
        <dbReference type="ChEBI" id="CHEBI:15378"/>
        <dbReference type="ChEBI" id="CHEBI:57527"/>
        <dbReference type="ChEBI" id="CHEBI:58189"/>
        <dbReference type="ChEBI" id="CHEBI:132511"/>
        <dbReference type="ChEBI" id="CHEBI:132515"/>
        <dbReference type="EC" id="2.4.1.131"/>
    </reaction>
    <physiologicalReaction direction="left-to-right" evidence="11 12">
        <dbReference type="Rhea" id="RHEA:29524"/>
    </physiologicalReaction>
</comment>
<dbReference type="OrthoDB" id="2276068at2759"/>
<evidence type="ECO:0000256" key="5">
    <source>
        <dbReference type="ARBA" id="ARBA00022676"/>
    </source>
</evidence>
<feature type="domain" description="ALG11 mannosyltransferase N-terminal" evidence="14">
    <location>
        <begin position="138"/>
        <end position="328"/>
    </location>
</feature>
<dbReference type="AlphaFoldDB" id="A0A376BB46"/>